<dbReference type="VEuPathDB" id="ToxoDB:EMH_0093790"/>
<accession>U6JW90</accession>
<evidence type="ECO:0000256" key="1">
    <source>
        <dbReference type="SAM" id="MobiDB-lite"/>
    </source>
</evidence>
<dbReference type="EMBL" id="HG680208">
    <property type="protein sequence ID" value="CDJ27783.1"/>
    <property type="molecule type" value="Genomic_DNA"/>
</dbReference>
<evidence type="ECO:0000313" key="2">
    <source>
        <dbReference type="EMBL" id="CDJ27783.1"/>
    </source>
</evidence>
<dbReference type="Proteomes" id="UP000030744">
    <property type="component" value="Unassembled WGS sequence"/>
</dbReference>
<keyword evidence="3" id="KW-1185">Reference proteome</keyword>
<reference evidence="2" key="1">
    <citation type="submission" date="2013-10" db="EMBL/GenBank/DDBJ databases">
        <title>Genomic analysis of the causative agents of coccidiosis in chickens.</title>
        <authorList>
            <person name="Reid A.J."/>
            <person name="Blake D."/>
            <person name="Billington K."/>
            <person name="Browne H."/>
            <person name="Dunn M."/>
            <person name="Hung S."/>
            <person name="Kawahara F."/>
            <person name="Miranda-Saavedra D."/>
            <person name="Mourier T."/>
            <person name="Nagra H."/>
            <person name="Otto T.D."/>
            <person name="Rawlings N."/>
            <person name="Sanchez A."/>
            <person name="Sanders M."/>
            <person name="Subramaniam C."/>
            <person name="Tay Y."/>
            <person name="Dear P."/>
            <person name="Doerig C."/>
            <person name="Gruber A."/>
            <person name="Parkinson J."/>
            <person name="Shirley M."/>
            <person name="Wan K.L."/>
            <person name="Berriman M."/>
            <person name="Tomley F."/>
            <person name="Pain A."/>
        </authorList>
    </citation>
    <scope>NUCLEOTIDE SEQUENCE [LARGE SCALE GENOMIC DNA]</scope>
    <source>
        <strain evidence="2">Houghton</strain>
    </source>
</reference>
<dbReference type="GeneID" id="25383524"/>
<reference evidence="2" key="2">
    <citation type="submission" date="2013-10" db="EMBL/GenBank/DDBJ databases">
        <authorList>
            <person name="Aslett M."/>
        </authorList>
    </citation>
    <scope>NUCLEOTIDE SEQUENCE [LARGE SCALE GENOMIC DNA]</scope>
    <source>
        <strain evidence="2">Houghton</strain>
    </source>
</reference>
<proteinExistence type="predicted"/>
<feature type="region of interest" description="Disordered" evidence="1">
    <location>
        <begin position="314"/>
        <end position="336"/>
    </location>
</feature>
<protein>
    <submittedName>
        <fullName evidence="2">Uncharacterized protein</fullName>
    </submittedName>
</protein>
<dbReference type="AlphaFoldDB" id="U6JW90"/>
<dbReference type="RefSeq" id="XP_013350361.1">
    <property type="nucleotide sequence ID" value="XM_013494907.1"/>
</dbReference>
<evidence type="ECO:0000313" key="3">
    <source>
        <dbReference type="Proteomes" id="UP000030744"/>
    </source>
</evidence>
<organism evidence="2 3">
    <name type="scientific">Eimeria mitis</name>
    <dbReference type="NCBI Taxonomy" id="44415"/>
    <lineage>
        <taxon>Eukaryota</taxon>
        <taxon>Sar</taxon>
        <taxon>Alveolata</taxon>
        <taxon>Apicomplexa</taxon>
        <taxon>Conoidasida</taxon>
        <taxon>Coccidia</taxon>
        <taxon>Eucoccidiorida</taxon>
        <taxon>Eimeriorina</taxon>
        <taxon>Eimeriidae</taxon>
        <taxon>Eimeria</taxon>
    </lineage>
</organism>
<dbReference type="OrthoDB" id="348329at2759"/>
<name>U6JW90_9EIME</name>
<feature type="region of interest" description="Disordered" evidence="1">
    <location>
        <begin position="348"/>
        <end position="367"/>
    </location>
</feature>
<gene>
    <name evidence="2" type="ORF">EMH_0093790</name>
</gene>
<sequence length="417" mass="42788">MPEVAPQPQRSSFCSADGCEAPGMGSCSGSPTEVAATAAAGLDAKSRAATCFARSSILQLQRQYPAAFAAIASAAASPGQLQLLQDPLWLTAMGAVHAWEHNTNIESRCNREAEKLSAAAEEGSTIAAAIRDAAKRVGEEDPLVRLHAAALLGEAAALLQSLGEGIAASSLHSSAAGQTSTSSASENNQCLAAAAERAANALELWHLRLMALPVSVSLVSLGSRGATPWKPRPCSALSGVAAAPLLQLPTATDELLLLHQQVRMVLTFLASIDAGALEKAQPLHLRCMHALQQAEQLLLQLTLPAMTAKAGAGGAPEAAAETTTEPAATAAAAADTAAAVPAPQTCNAAALPPPISSSPRPHDGDMNWQLSLRTHEALAAASEQKTSQTASAYTAEQGSGYAMGRERVRCIAWTPLL</sequence>